<organism evidence="4 5">
    <name type="scientific">Sulfuritortus calidifontis</name>
    <dbReference type="NCBI Taxonomy" id="1914471"/>
    <lineage>
        <taxon>Bacteria</taxon>
        <taxon>Pseudomonadati</taxon>
        <taxon>Pseudomonadota</taxon>
        <taxon>Betaproteobacteria</taxon>
        <taxon>Nitrosomonadales</taxon>
        <taxon>Thiobacillaceae</taxon>
        <taxon>Sulfuritortus</taxon>
    </lineage>
</organism>
<protein>
    <submittedName>
        <fullName evidence="4">FecR family protein</fullName>
    </submittedName>
</protein>
<keyword evidence="2" id="KW-0732">Signal</keyword>
<dbReference type="PANTHER" id="PTHR38731">
    <property type="entry name" value="LIPL45-RELATED LIPOPROTEIN-RELATED"/>
    <property type="match status" value="1"/>
</dbReference>
<keyword evidence="5" id="KW-1185">Reference proteome</keyword>
<comment type="caution">
    <text evidence="4">The sequence shown here is derived from an EMBL/GenBank/DDBJ whole genome shotgun (WGS) entry which is preliminary data.</text>
</comment>
<evidence type="ECO:0000313" key="4">
    <source>
        <dbReference type="EMBL" id="TCS69729.1"/>
    </source>
</evidence>
<accession>A0A4R3JRW3</accession>
<dbReference type="PANTHER" id="PTHR38731:SF1">
    <property type="entry name" value="FECR PROTEIN DOMAIN-CONTAINING PROTEIN"/>
    <property type="match status" value="1"/>
</dbReference>
<evidence type="ECO:0000313" key="5">
    <source>
        <dbReference type="Proteomes" id="UP000295135"/>
    </source>
</evidence>
<reference evidence="4 5" key="1">
    <citation type="submission" date="2019-03" db="EMBL/GenBank/DDBJ databases">
        <title>Genomic Encyclopedia of Type Strains, Phase IV (KMG-IV): sequencing the most valuable type-strain genomes for metagenomic binning, comparative biology and taxonomic classification.</title>
        <authorList>
            <person name="Goeker M."/>
        </authorList>
    </citation>
    <scope>NUCLEOTIDE SEQUENCE [LARGE SCALE GENOMIC DNA]</scope>
    <source>
        <strain evidence="4 5">DSM 103923</strain>
    </source>
</reference>
<dbReference type="Proteomes" id="UP000295135">
    <property type="component" value="Unassembled WGS sequence"/>
</dbReference>
<dbReference type="Pfam" id="PF04773">
    <property type="entry name" value="FecR"/>
    <property type="match status" value="1"/>
</dbReference>
<proteinExistence type="predicted"/>
<evidence type="ECO:0000256" key="2">
    <source>
        <dbReference type="SAM" id="SignalP"/>
    </source>
</evidence>
<name>A0A4R3JRW3_9PROT</name>
<dbReference type="EMBL" id="SLZY01000019">
    <property type="protein sequence ID" value="TCS69729.1"/>
    <property type="molecule type" value="Genomic_DNA"/>
</dbReference>
<feature type="compositionally biased region" description="Basic and acidic residues" evidence="1">
    <location>
        <begin position="208"/>
        <end position="223"/>
    </location>
</feature>
<feature type="domain" description="FecR protein" evidence="3">
    <location>
        <begin position="53"/>
        <end position="140"/>
    </location>
</feature>
<feature type="signal peptide" evidence="2">
    <location>
        <begin position="1"/>
        <end position="19"/>
    </location>
</feature>
<dbReference type="RefSeq" id="WP_126457987.1">
    <property type="nucleotide sequence ID" value="NZ_AP018721.1"/>
</dbReference>
<feature type="region of interest" description="Disordered" evidence="1">
    <location>
        <begin position="208"/>
        <end position="274"/>
    </location>
</feature>
<dbReference type="OrthoDB" id="369729at2"/>
<sequence length="557" mass="57285">MRFAPSLLILSLLAASASAAPIGRILVAVGDVSAQRNGKTVPLKARAEIELGDLIKTGPASNAQIRLTDGSIIAIKPVTEFKFDDYQFTGKQDGTEKGAFSLVKGGFRTITGAIGKQNPQNYKVATPMANIGIRGTFYNLAICDSGCFNPDGSKAKDGLYGGVVDGKIAVSNTAGEKTFGNDEFFHVASANETPQGLIAPPSFLQDKLEGQKQSKKEKEEGQAEAKPQAQTTKAEDGGSGFKGDSRAGVVTDTGTVKTEPVVGASDDSYKATEDKTISDTPIPVVGVKQFLLAHSFGDGQPYGAYPNEITEFHGLSDFIFLNQEPVGVITDAKDLVLIDASLQDIGHAKDTGGNLAVFWGKWMNGTITVYNSNGSIDIDTLSNFQAVHFIGGVAPSSLPTGSVTYNYLANASTKPSFSDGSANTNSAVTGGSVTINFTTLAASASLTLNLDHGGSLGGYTLATTTGSFNPTTFGITGSGNTTFNTGTDGLNCGAGNCPSYVAGFVAGPGGTHVGLGYGIHANTLSAPLQVNGVAAFQTGAQPAAVTGSLYPAGTIPQ</sequence>
<evidence type="ECO:0000259" key="3">
    <source>
        <dbReference type="Pfam" id="PF04773"/>
    </source>
</evidence>
<dbReference type="InterPro" id="IPR006860">
    <property type="entry name" value="FecR"/>
</dbReference>
<dbReference type="AlphaFoldDB" id="A0A4R3JRW3"/>
<gene>
    <name evidence="4" type="ORF">EDC61_11927</name>
</gene>
<evidence type="ECO:0000256" key="1">
    <source>
        <dbReference type="SAM" id="MobiDB-lite"/>
    </source>
</evidence>
<feature type="chain" id="PRO_5020493550" evidence="2">
    <location>
        <begin position="20"/>
        <end position="557"/>
    </location>
</feature>